<reference evidence="6" key="1">
    <citation type="journal article" date="2019" name="Int. J. Syst. Evol. Microbiol.">
        <title>The Global Catalogue of Microorganisms (GCM) 10K type strain sequencing project: providing services to taxonomists for standard genome sequencing and annotation.</title>
        <authorList>
            <consortium name="The Broad Institute Genomics Platform"/>
            <consortium name="The Broad Institute Genome Sequencing Center for Infectious Disease"/>
            <person name="Wu L."/>
            <person name="Ma J."/>
        </authorList>
    </citation>
    <scope>NUCLEOTIDE SEQUENCE [LARGE SCALE GENOMIC DNA]</scope>
    <source>
        <strain evidence="6">CAIM 431</strain>
    </source>
</reference>
<dbReference type="EMBL" id="JBHUFZ010000016">
    <property type="protein sequence ID" value="MFD1890072.1"/>
    <property type="molecule type" value="Genomic_DNA"/>
</dbReference>
<dbReference type="InterPro" id="IPR029061">
    <property type="entry name" value="THDP-binding"/>
</dbReference>
<dbReference type="CDD" id="cd02012">
    <property type="entry name" value="TPP_TK"/>
    <property type="match status" value="1"/>
</dbReference>
<dbReference type="Gene3D" id="3.40.50.970">
    <property type="match status" value="1"/>
</dbReference>
<keyword evidence="6" id="KW-1185">Reference proteome</keyword>
<accession>A0ABW4RV88</accession>
<evidence type="ECO:0000256" key="1">
    <source>
        <dbReference type="ARBA" id="ARBA00001964"/>
    </source>
</evidence>
<dbReference type="Pfam" id="PF00456">
    <property type="entry name" value="Transketolase_N"/>
    <property type="match status" value="1"/>
</dbReference>
<dbReference type="InterPro" id="IPR005474">
    <property type="entry name" value="Transketolase_N"/>
</dbReference>
<protein>
    <submittedName>
        <fullName evidence="5">Transketolase</fullName>
    </submittedName>
</protein>
<evidence type="ECO:0000313" key="5">
    <source>
        <dbReference type="EMBL" id="MFD1890072.1"/>
    </source>
</evidence>
<comment type="similarity">
    <text evidence="2">Belongs to the transketolase family.</text>
</comment>
<evidence type="ECO:0000256" key="2">
    <source>
        <dbReference type="ARBA" id="ARBA00007131"/>
    </source>
</evidence>
<proteinExistence type="inferred from homology"/>
<dbReference type="Proteomes" id="UP001597326">
    <property type="component" value="Unassembled WGS sequence"/>
</dbReference>
<feature type="domain" description="Transketolase N-terminal" evidence="4">
    <location>
        <begin position="18"/>
        <end position="268"/>
    </location>
</feature>
<comment type="cofactor">
    <cofactor evidence="1">
        <name>thiamine diphosphate</name>
        <dbReference type="ChEBI" id="CHEBI:58937"/>
    </cofactor>
</comment>
<gene>
    <name evidence="5" type="ORF">ACFSCS_07735</name>
</gene>
<dbReference type="PANTHER" id="PTHR47514">
    <property type="entry name" value="TRANSKETOLASE N-TERMINAL SECTION-RELATED"/>
    <property type="match status" value="1"/>
</dbReference>
<evidence type="ECO:0000256" key="3">
    <source>
        <dbReference type="ARBA" id="ARBA00023052"/>
    </source>
</evidence>
<dbReference type="PANTHER" id="PTHR47514:SF1">
    <property type="entry name" value="TRANSKETOLASE N-TERMINAL SECTION-RELATED"/>
    <property type="match status" value="1"/>
</dbReference>
<dbReference type="RefSeq" id="WP_343873021.1">
    <property type="nucleotide sequence ID" value="NZ_BAAAIX010000013.1"/>
</dbReference>
<sequence>MSSLATAGTLGLDPGVLARRIRHLLLKELVGIGYGHFGGSLSIVEALAALYGQEMRIRPDDPQWEGRDRLVLSKGHAAPALYAALAAIGTIPTGLLTTLNANGTMLPSHADRVKVPGVEMTTGSMGQGISAAAGMAYGLRAAGRDNRVYVIAGDGELNEGQCWEAAQFIAHHRLTNLVVLVDDNKKQLDGPTREICEPFDLVEKFTAFGFEAHSVAGQDATAIKEALVRARAATERPVCLVLDTLKGAGVPYLQEMAANHHVRLDDEGKRILSAVLADLDEGAER</sequence>
<organism evidence="5 6">
    <name type="scientific">Luteococcus peritonei</name>
    <dbReference type="NCBI Taxonomy" id="88874"/>
    <lineage>
        <taxon>Bacteria</taxon>
        <taxon>Bacillati</taxon>
        <taxon>Actinomycetota</taxon>
        <taxon>Actinomycetes</taxon>
        <taxon>Propionibacteriales</taxon>
        <taxon>Propionibacteriaceae</taxon>
        <taxon>Luteococcus</taxon>
    </lineage>
</organism>
<evidence type="ECO:0000313" key="6">
    <source>
        <dbReference type="Proteomes" id="UP001597326"/>
    </source>
</evidence>
<evidence type="ECO:0000259" key="4">
    <source>
        <dbReference type="Pfam" id="PF00456"/>
    </source>
</evidence>
<name>A0ABW4RV88_9ACTN</name>
<dbReference type="SUPFAM" id="SSF52518">
    <property type="entry name" value="Thiamin diphosphate-binding fold (THDP-binding)"/>
    <property type="match status" value="1"/>
</dbReference>
<keyword evidence="3" id="KW-0786">Thiamine pyrophosphate</keyword>
<comment type="caution">
    <text evidence="5">The sequence shown here is derived from an EMBL/GenBank/DDBJ whole genome shotgun (WGS) entry which is preliminary data.</text>
</comment>